<feature type="compositionally biased region" description="Polar residues" evidence="1">
    <location>
        <begin position="43"/>
        <end position="52"/>
    </location>
</feature>
<evidence type="ECO:0000313" key="3">
    <source>
        <dbReference type="Proteomes" id="UP001492380"/>
    </source>
</evidence>
<feature type="region of interest" description="Disordered" evidence="1">
    <location>
        <begin position="347"/>
        <end position="398"/>
    </location>
</feature>
<comment type="caution">
    <text evidence="2">The sequence shown here is derived from an EMBL/GenBank/DDBJ whole genome shotgun (WGS) entry which is preliminary data.</text>
</comment>
<dbReference type="EMBL" id="JBBWRZ010000001">
    <property type="protein sequence ID" value="KAK8247205.1"/>
    <property type="molecule type" value="Genomic_DNA"/>
</dbReference>
<protein>
    <submittedName>
        <fullName evidence="2">Uncharacterized protein</fullName>
    </submittedName>
</protein>
<feature type="compositionally biased region" description="Acidic residues" evidence="1">
    <location>
        <begin position="349"/>
        <end position="398"/>
    </location>
</feature>
<gene>
    <name evidence="2" type="ORF">HDK90DRAFT_539793</name>
</gene>
<reference evidence="2 3" key="1">
    <citation type="submission" date="2024-04" db="EMBL/GenBank/DDBJ databases">
        <title>Phyllosticta paracitricarpa is synonymous to the EU quarantine fungus P. citricarpa based on phylogenomic analyses.</title>
        <authorList>
            <consortium name="Lawrence Berkeley National Laboratory"/>
            <person name="Van Ingen-Buijs V.A."/>
            <person name="Van Westerhoven A.C."/>
            <person name="Haridas S."/>
            <person name="Skiadas P."/>
            <person name="Martin F."/>
            <person name="Groenewald J.Z."/>
            <person name="Crous P.W."/>
            <person name="Seidl M.F."/>
        </authorList>
    </citation>
    <scope>NUCLEOTIDE SEQUENCE [LARGE SCALE GENOMIC DNA]</scope>
    <source>
        <strain evidence="2 3">CBS 123374</strain>
    </source>
</reference>
<proteinExistence type="predicted"/>
<organism evidence="2 3">
    <name type="scientific">Phyllosticta capitalensis</name>
    <dbReference type="NCBI Taxonomy" id="121624"/>
    <lineage>
        <taxon>Eukaryota</taxon>
        <taxon>Fungi</taxon>
        <taxon>Dikarya</taxon>
        <taxon>Ascomycota</taxon>
        <taxon>Pezizomycotina</taxon>
        <taxon>Dothideomycetes</taxon>
        <taxon>Dothideomycetes incertae sedis</taxon>
        <taxon>Botryosphaeriales</taxon>
        <taxon>Phyllostictaceae</taxon>
        <taxon>Phyllosticta</taxon>
    </lineage>
</organism>
<evidence type="ECO:0000256" key="1">
    <source>
        <dbReference type="SAM" id="MobiDB-lite"/>
    </source>
</evidence>
<dbReference type="Proteomes" id="UP001492380">
    <property type="component" value="Unassembled WGS sequence"/>
</dbReference>
<sequence length="398" mass="44552">MYSSISLPPIFIPQSFAQNSLDIRGGNTALIIPIRILTDAPSTSLTNSSNHLQGDRDSHGTSSGPLGFRQLNRLNARLLAPLGLESTYHLSTAKEIMGEPRELAHASTSDDELKRTRVKAVGFTARASQILADLKRFHANLEEFHNNTGKPLDDMRIPSPTELLESVLREDFSADMVADDISRGISCYATHEYAVSLSRLSKELAMALSNLNRRKSSVFQKIDLITPDSDDEAVMAFLAREKAIERQYMQMVHVAQMMYKEHRVNLVDLESINEWATKSPEGQQKETERAREDIESHAKRGGIVGLVCMGASINQLVRQKLTATIIQLEANSRAMWESLAILREMIPPLDDDTSDTDYPDHPEDEDDEDMDDSHDEDETDDSDDSDDENETDNIDCMD</sequence>
<name>A0ABR1Z477_9PEZI</name>
<keyword evidence="3" id="KW-1185">Reference proteome</keyword>
<feature type="region of interest" description="Disordered" evidence="1">
    <location>
        <begin position="43"/>
        <end position="66"/>
    </location>
</feature>
<evidence type="ECO:0000313" key="2">
    <source>
        <dbReference type="EMBL" id="KAK8247205.1"/>
    </source>
</evidence>
<accession>A0ABR1Z477</accession>